<dbReference type="InParanoid" id="A4HJX4"/>
<gene>
    <name evidence="1" type="ORF">LbrM_31_3730</name>
</gene>
<reference evidence="1 2" key="2">
    <citation type="journal article" date="2011" name="Genome Res.">
        <title>Chromosome and gene copy number variation allow major structural change between species and strains of Leishmania.</title>
        <authorList>
            <person name="Rogers M.B."/>
            <person name="Hilley J.D."/>
            <person name="Dickens N.J."/>
            <person name="Wilkes J."/>
            <person name="Bates P.A."/>
            <person name="Depledge D.P."/>
            <person name="Harris D."/>
            <person name="Her Y."/>
            <person name="Herzyk P."/>
            <person name="Imamura H."/>
            <person name="Otto T.D."/>
            <person name="Sanders M."/>
            <person name="Seeger K."/>
            <person name="Dujardin J.C."/>
            <person name="Berriman M."/>
            <person name="Smith D.F."/>
            <person name="Hertz-Fowler C."/>
            <person name="Mottram J.C."/>
        </authorList>
    </citation>
    <scope>NUCLEOTIDE SEQUENCE [LARGE SCALE GENOMIC DNA]</scope>
    <source>
        <strain evidence="1 2">MHOM/BR/75/M2904</strain>
    </source>
</reference>
<protein>
    <submittedName>
        <fullName evidence="1">Uncharacterized protein</fullName>
    </submittedName>
</protein>
<dbReference type="Gene3D" id="2.40.50.140">
    <property type="entry name" value="Nucleic acid-binding proteins"/>
    <property type="match status" value="1"/>
</dbReference>
<evidence type="ECO:0000313" key="1">
    <source>
        <dbReference type="EMBL" id="CAM42793.1"/>
    </source>
</evidence>
<keyword evidence="2" id="KW-1185">Reference proteome</keyword>
<name>A4HJX4_LEIBR</name>
<dbReference type="VEuPathDB" id="TriTrypDB:LbrM.31.3730"/>
<proteinExistence type="predicted"/>
<reference evidence="1 2" key="1">
    <citation type="journal article" date="2007" name="Nat. Genet.">
        <title>Comparative genomic analysis of three Leishmania species that cause diverse human disease.</title>
        <authorList>
            <person name="Peacock C.S."/>
            <person name="Seeger K."/>
            <person name="Harris D."/>
            <person name="Murphy L."/>
            <person name="Ruiz J.C."/>
            <person name="Quail M.A."/>
            <person name="Peters N."/>
            <person name="Adlem E."/>
            <person name="Tivey A."/>
            <person name="Aslett M."/>
            <person name="Kerhornou A."/>
            <person name="Ivens A."/>
            <person name="Fraser A."/>
            <person name="Rajandream M.A."/>
            <person name="Carver T."/>
            <person name="Norbertczak H."/>
            <person name="Chillingworth T."/>
            <person name="Hance Z."/>
            <person name="Jagels K."/>
            <person name="Moule S."/>
            <person name="Ormond D."/>
            <person name="Rutter S."/>
            <person name="Squares R."/>
            <person name="Whitehead S."/>
            <person name="Rabbinowitsch E."/>
            <person name="Arrowsmith C."/>
            <person name="White B."/>
            <person name="Thurston S."/>
            <person name="Bringaud F."/>
            <person name="Baldauf S.L."/>
            <person name="Faulconbridge A."/>
            <person name="Jeffares D."/>
            <person name="Depledge D.P."/>
            <person name="Oyola S.O."/>
            <person name="Hilley J.D."/>
            <person name="Brito L.O."/>
            <person name="Tosi L.R."/>
            <person name="Barrell B."/>
            <person name="Cruz A.K."/>
            <person name="Mottram J.C."/>
            <person name="Smith D.F."/>
            <person name="Berriman M."/>
        </authorList>
    </citation>
    <scope>NUCLEOTIDE SEQUENCE [LARGE SCALE GENOMIC DNA]</scope>
    <source>
        <strain evidence="1 2">MHOM/BR/75/M2904</strain>
    </source>
</reference>
<dbReference type="Proteomes" id="UP000007258">
    <property type="component" value="Unassembled WGS sequence"/>
</dbReference>
<dbReference type="InterPro" id="IPR012340">
    <property type="entry name" value="NA-bd_OB-fold"/>
</dbReference>
<accession>A4HJX4</accession>
<evidence type="ECO:0000313" key="2">
    <source>
        <dbReference type="Proteomes" id="UP000007258"/>
    </source>
</evidence>
<sequence length="547" mass="56932">MYWISTASPAAPQGAPSVLLPYTMGGMPSPNVSATQATIPPAHAGASISGATPVTMHLSMAAPASLSPKENTLLGTHQEFLIVRGAEGAATAVSVMLPLMDSSDTHMMSLSGVAMPLNYVKQTFSPMTGGPAMMGSGALPAYLPASASMSSSPSSLSLGGSGFVNVGAAPMAAYQGSSVSGVLQSFSSATMSEDTLSSFPFFSATSSIVPQRFSSAVSRSSTTGSFTPTSGILVQASASASPVNLSPPPQYSTIVNSSAGGSVIFHQDSCNEGSAARPIFGSHPTPVVRKGDAGRGYEAGVYYEGRVKRFNPIRGYGFVSATAKLIPVQSCRQMEAAGFISTSEKQSNAWEAKSLKTSDDGDKEGNTGKDASLIVVSGGVDAAAEPHVQISGDNIVYIKGAPYVRHAVSMGDIFVHYNCLQRWLRKASTEANGDLVNLRAGSRVQFKVEMFVPAELLKVSDNKEAAAMLNSLGIPGKGHTHTHTLLLGSALLTRRDRRGSVRSCNPPLLHCATPIPRKVASRTVRAPVVTDSAHGRMFITSRSPRTQ</sequence>
<dbReference type="EMBL" id="CADA01000075">
    <property type="protein sequence ID" value="CAM42793.1"/>
    <property type="molecule type" value="Genomic_DNA"/>
</dbReference>
<organism evidence="1 2">
    <name type="scientific">Leishmania braziliensis</name>
    <dbReference type="NCBI Taxonomy" id="5660"/>
    <lineage>
        <taxon>Eukaryota</taxon>
        <taxon>Discoba</taxon>
        <taxon>Euglenozoa</taxon>
        <taxon>Kinetoplastea</taxon>
        <taxon>Metakinetoplastina</taxon>
        <taxon>Trypanosomatida</taxon>
        <taxon>Trypanosomatidae</taxon>
        <taxon>Leishmaniinae</taxon>
        <taxon>Leishmania</taxon>
        <taxon>Leishmania braziliensis species complex</taxon>
    </lineage>
</organism>
<dbReference type="AlphaFoldDB" id="A4HJX4"/>
<comment type="caution">
    <text evidence="1">The sequence shown here is derived from an EMBL/GenBank/DDBJ whole genome shotgun (WGS) entry which is preliminary data.</text>
</comment>